<name>G5SP09_9BACT</name>
<evidence type="ECO:0000313" key="1">
    <source>
        <dbReference type="EMBL" id="EHH00956.1"/>
    </source>
</evidence>
<dbReference type="AlphaFoldDB" id="G5SP09"/>
<reference evidence="1 2" key="1">
    <citation type="submission" date="2011-03" db="EMBL/GenBank/DDBJ databases">
        <authorList>
            <person name="Weinstock G."/>
            <person name="Sodergren E."/>
            <person name="Clifton S."/>
            <person name="Fulton L."/>
            <person name="Fulton B."/>
            <person name="Courtney L."/>
            <person name="Fronick C."/>
            <person name="Harrison M."/>
            <person name="Strong C."/>
            <person name="Farmer C."/>
            <person name="Delahaunty K."/>
            <person name="Markovic C."/>
            <person name="Hall O."/>
            <person name="Minx P."/>
            <person name="Tomlinson C."/>
            <person name="Mitreva M."/>
            <person name="Hou S."/>
            <person name="Chen J."/>
            <person name="Wollam A."/>
            <person name="Pepin K.H."/>
            <person name="Johnson M."/>
            <person name="Bhonagiri V."/>
            <person name="Zhang X."/>
            <person name="Suruliraj S."/>
            <person name="Warren W."/>
            <person name="Chinwalla A."/>
            <person name="Mardis E.R."/>
            <person name="Wilson R.K."/>
        </authorList>
    </citation>
    <scope>NUCLEOTIDE SEQUENCE [LARGE SCALE GENOMIC DNA]</scope>
    <source>
        <strain evidence="1 2">YIT 11840</strain>
    </source>
</reference>
<proteinExistence type="predicted"/>
<dbReference type="Proteomes" id="UP000003598">
    <property type="component" value="Unassembled WGS sequence"/>
</dbReference>
<keyword evidence="2" id="KW-1185">Reference proteome</keyword>
<gene>
    <name evidence="1" type="ORF">HMPREF9441_01004</name>
</gene>
<sequence>MLSYEEIYIFEKKKQDLIIRFNAFKLKKKHRYEIRNTTL</sequence>
<protein>
    <submittedName>
        <fullName evidence="1">Uncharacterized protein</fullName>
    </submittedName>
</protein>
<dbReference type="STRING" id="762968.HMPREF9441_01004"/>
<comment type="caution">
    <text evidence="1">The sequence shown here is derived from an EMBL/GenBank/DDBJ whole genome shotgun (WGS) entry which is preliminary data.</text>
</comment>
<dbReference type="HOGENOM" id="CLU_3313962_0_0_10"/>
<organism evidence="1 2">
    <name type="scientific">Paraprevotella clara YIT 11840</name>
    <dbReference type="NCBI Taxonomy" id="762968"/>
    <lineage>
        <taxon>Bacteria</taxon>
        <taxon>Pseudomonadati</taxon>
        <taxon>Bacteroidota</taxon>
        <taxon>Bacteroidia</taxon>
        <taxon>Bacteroidales</taxon>
        <taxon>Prevotellaceae</taxon>
        <taxon>Paraprevotella</taxon>
    </lineage>
</organism>
<accession>G5SP09</accession>
<dbReference type="EMBL" id="AFFY01000016">
    <property type="protein sequence ID" value="EHH00956.1"/>
    <property type="molecule type" value="Genomic_DNA"/>
</dbReference>
<evidence type="ECO:0000313" key="2">
    <source>
        <dbReference type="Proteomes" id="UP000003598"/>
    </source>
</evidence>